<organism evidence="1 2">
    <name type="scientific">Streptococcus thermophilus M17PTZA496</name>
    <dbReference type="NCBI Taxonomy" id="1433289"/>
    <lineage>
        <taxon>Bacteria</taxon>
        <taxon>Bacillati</taxon>
        <taxon>Bacillota</taxon>
        <taxon>Bacilli</taxon>
        <taxon>Lactobacillales</taxon>
        <taxon>Streptococcaceae</taxon>
        <taxon>Streptococcus</taxon>
    </lineage>
</organism>
<proteinExistence type="predicted"/>
<reference evidence="2" key="1">
    <citation type="submission" date="2013-12" db="EMBL/GenBank/DDBJ databases">
        <title>Genome sequences of Streptococcus thermophilus strains MTH17CL396 and M17PTZA496 isolated from Fontina cheese in Valle d'Aosta region (Italy).</title>
        <authorList>
            <person name="Treu L."/>
            <person name="Giacomini A."/>
            <person name="Corich V."/>
            <person name="Vendramin V."/>
            <person name="Bovo B."/>
        </authorList>
    </citation>
    <scope>NUCLEOTIDE SEQUENCE [LARGE SCALE GENOMIC DNA]</scope>
    <source>
        <strain evidence="2">M17PTZA496</strain>
    </source>
</reference>
<gene>
    <name evidence="1" type="ORF">X841_04460</name>
</gene>
<sequence length="45" mass="5365">MKNQTNPAIGSSWEDLQSKLFSKEEIEASYQRVEKLIQKKRVNRR</sequence>
<dbReference type="RefSeq" id="WP_014608160.1">
    <property type="nucleotide sequence ID" value="NZ_CM002372.1"/>
</dbReference>
<accession>A0A0E2Q1R5</accession>
<dbReference type="Proteomes" id="UP000024559">
    <property type="component" value="Chromosome"/>
</dbReference>
<dbReference type="AlphaFoldDB" id="A0A0E2Q1R5"/>
<dbReference type="EMBL" id="AZJT01000034">
    <property type="protein sequence ID" value="ETW90313.1"/>
    <property type="molecule type" value="Genomic_DNA"/>
</dbReference>
<protein>
    <submittedName>
        <fullName evidence="1">Uncharacterized protein</fullName>
    </submittedName>
</protein>
<dbReference type="HOGENOM" id="CLU_3206070_0_0_9"/>
<dbReference type="GeneID" id="66898604"/>
<evidence type="ECO:0000313" key="1">
    <source>
        <dbReference type="EMBL" id="ETW90313.1"/>
    </source>
</evidence>
<evidence type="ECO:0000313" key="2">
    <source>
        <dbReference type="Proteomes" id="UP000024559"/>
    </source>
</evidence>
<name>A0A0E2Q1R5_STRTR</name>
<dbReference type="PATRIC" id="fig|1433289.7.peg.895"/>
<comment type="caution">
    <text evidence="1">The sequence shown here is derived from an EMBL/GenBank/DDBJ whole genome shotgun (WGS) entry which is preliminary data.</text>
</comment>